<gene>
    <name evidence="3" type="ORF">H9661_12140</name>
</gene>
<sequence length="264" mass="30691">MKFNKSKFFMKVISIVVMMAIVITTCIFQIVNLRKSQAKENIPKASQVSEDNNRNNFSKKLDVDKYSKDIYSGQFKVDDIKETKSIVENLINELKQIIMERSKDNLALYDEYVLLQNKIEENKAVCLLLKLKDKFGGYEIVLDEYLLSIQLNIDLEKYLTNEDDYKKEKDENINKIKNGEIITSSKIEQVYLEKVQQETNNTKNSDKNVEDKSMNNGLSNDMNNNKSKNEKFNNTNDSKVQHPTEDAMREIDDINSRSLNVEGR</sequence>
<comment type="caution">
    <text evidence="3">The sequence shown here is derived from an EMBL/GenBank/DDBJ whole genome shotgun (WGS) entry which is preliminary data.</text>
</comment>
<feature type="compositionally biased region" description="Basic and acidic residues" evidence="1">
    <location>
        <begin position="239"/>
        <end position="255"/>
    </location>
</feature>
<keyword evidence="2" id="KW-1133">Transmembrane helix</keyword>
<evidence type="ECO:0000256" key="1">
    <source>
        <dbReference type="SAM" id="MobiDB-lite"/>
    </source>
</evidence>
<feature type="compositionally biased region" description="Low complexity" evidence="1">
    <location>
        <begin position="214"/>
        <end position="236"/>
    </location>
</feature>
<proteinExistence type="predicted"/>
<keyword evidence="2" id="KW-0472">Membrane</keyword>
<evidence type="ECO:0000313" key="4">
    <source>
        <dbReference type="Proteomes" id="UP000627781"/>
    </source>
</evidence>
<dbReference type="RefSeq" id="WP_191769069.1">
    <property type="nucleotide sequence ID" value="NZ_JACSRA010000019.1"/>
</dbReference>
<feature type="region of interest" description="Disordered" evidence="1">
    <location>
        <begin position="197"/>
        <end position="264"/>
    </location>
</feature>
<name>A0ABR8PVA9_9CLOT</name>
<dbReference type="Proteomes" id="UP000627781">
    <property type="component" value="Unassembled WGS sequence"/>
</dbReference>
<feature type="transmembrane region" description="Helical" evidence="2">
    <location>
        <begin position="12"/>
        <end position="31"/>
    </location>
</feature>
<dbReference type="EMBL" id="JACSRA010000019">
    <property type="protein sequence ID" value="MBD7912107.1"/>
    <property type="molecule type" value="Genomic_DNA"/>
</dbReference>
<evidence type="ECO:0008006" key="5">
    <source>
        <dbReference type="Google" id="ProtNLM"/>
    </source>
</evidence>
<evidence type="ECO:0000313" key="3">
    <source>
        <dbReference type="EMBL" id="MBD7912107.1"/>
    </source>
</evidence>
<evidence type="ECO:0000256" key="2">
    <source>
        <dbReference type="SAM" id="Phobius"/>
    </source>
</evidence>
<reference evidence="3 4" key="1">
    <citation type="submission" date="2020-08" db="EMBL/GenBank/DDBJ databases">
        <title>A Genomic Blueprint of the Chicken Gut Microbiome.</title>
        <authorList>
            <person name="Gilroy R."/>
            <person name="Ravi A."/>
            <person name="Getino M."/>
            <person name="Pursley I."/>
            <person name="Horton D.L."/>
            <person name="Alikhan N.-F."/>
            <person name="Baker D."/>
            <person name="Gharbi K."/>
            <person name="Hall N."/>
            <person name="Watson M."/>
            <person name="Adriaenssens E.M."/>
            <person name="Foster-Nyarko E."/>
            <person name="Jarju S."/>
            <person name="Secka A."/>
            <person name="Antonio M."/>
            <person name="Oren A."/>
            <person name="Chaudhuri R."/>
            <person name="La Ragione R.M."/>
            <person name="Hildebrand F."/>
            <person name="Pallen M.J."/>
        </authorList>
    </citation>
    <scope>NUCLEOTIDE SEQUENCE [LARGE SCALE GENOMIC DNA]</scope>
    <source>
        <strain evidence="3 4">Sa3CVN1</strain>
    </source>
</reference>
<keyword evidence="4" id="KW-1185">Reference proteome</keyword>
<organism evidence="3 4">
    <name type="scientific">Clostridium cibarium</name>
    <dbReference type="NCBI Taxonomy" id="2762247"/>
    <lineage>
        <taxon>Bacteria</taxon>
        <taxon>Bacillati</taxon>
        <taxon>Bacillota</taxon>
        <taxon>Clostridia</taxon>
        <taxon>Eubacteriales</taxon>
        <taxon>Clostridiaceae</taxon>
        <taxon>Clostridium</taxon>
    </lineage>
</organism>
<accession>A0ABR8PVA9</accession>
<protein>
    <recommendedName>
        <fullName evidence="5">Lipoprotein</fullName>
    </recommendedName>
</protein>
<feature type="compositionally biased region" description="Basic and acidic residues" evidence="1">
    <location>
        <begin position="204"/>
        <end position="213"/>
    </location>
</feature>
<keyword evidence="2" id="KW-0812">Transmembrane</keyword>